<dbReference type="PRINTS" id="PR00081">
    <property type="entry name" value="GDHRDH"/>
</dbReference>
<evidence type="ECO:0000256" key="2">
    <source>
        <dbReference type="ARBA" id="ARBA00022857"/>
    </source>
</evidence>
<evidence type="ECO:0000256" key="1">
    <source>
        <dbReference type="ARBA" id="ARBA00006484"/>
    </source>
</evidence>
<sequence>MSKEKYLEGQLAIVTGSSKVVGIGSATALALAEHGANILIHYHATSHSVEEVLAKIRALGVKAAAVQADAGHPNFGKLLVAAALENFHTDTINIVVNNAGLGITRDGITSVPLKDWDYLFHINIRGPFLLIQAALPYMKPGGRIINVSTVMANLGSYKLIVYSASKAAMNSMTSSVSEELGPKGITVNTVSPGPIDLAPPGSTDLTVTMDQVKDDAIAWRIHSNQHIKRRGTPQEVADAILFLASPMSSYITGQVIHVDGGINLPL</sequence>
<dbReference type="Proteomes" id="UP000054321">
    <property type="component" value="Unassembled WGS sequence"/>
</dbReference>
<dbReference type="AlphaFoldDB" id="A0A0C3DAZ8"/>
<dbReference type="HOGENOM" id="CLU_010194_1_3_1"/>
<proteinExistence type="inferred from homology"/>
<evidence type="ECO:0000256" key="3">
    <source>
        <dbReference type="ARBA" id="ARBA00023002"/>
    </source>
</evidence>
<dbReference type="STRING" id="913774.A0A0C3DAZ8"/>
<reference evidence="4 5" key="1">
    <citation type="submission" date="2014-04" db="EMBL/GenBank/DDBJ databases">
        <authorList>
            <consortium name="DOE Joint Genome Institute"/>
            <person name="Kuo A."/>
            <person name="Martino E."/>
            <person name="Perotto S."/>
            <person name="Kohler A."/>
            <person name="Nagy L.G."/>
            <person name="Floudas D."/>
            <person name="Copeland A."/>
            <person name="Barry K.W."/>
            <person name="Cichocki N."/>
            <person name="Veneault-Fourrey C."/>
            <person name="LaButti K."/>
            <person name="Lindquist E.A."/>
            <person name="Lipzen A."/>
            <person name="Lundell T."/>
            <person name="Morin E."/>
            <person name="Murat C."/>
            <person name="Sun H."/>
            <person name="Tunlid A."/>
            <person name="Henrissat B."/>
            <person name="Grigoriev I.V."/>
            <person name="Hibbett D.S."/>
            <person name="Martin F."/>
            <person name="Nordberg H.P."/>
            <person name="Cantor M.N."/>
            <person name="Hua S.X."/>
        </authorList>
    </citation>
    <scope>NUCLEOTIDE SEQUENCE [LARGE SCALE GENOMIC DNA]</scope>
    <source>
        <strain evidence="4 5">Zn</strain>
    </source>
</reference>
<keyword evidence="2" id="KW-0521">NADP</keyword>
<dbReference type="GO" id="GO:0009688">
    <property type="term" value="P:abscisic acid biosynthetic process"/>
    <property type="evidence" value="ECO:0007669"/>
    <property type="project" value="UniProtKB-ARBA"/>
</dbReference>
<dbReference type="PRINTS" id="PR00080">
    <property type="entry name" value="SDRFAMILY"/>
</dbReference>
<accession>A0A0C3DAZ8</accession>
<dbReference type="EMBL" id="KN832870">
    <property type="protein sequence ID" value="KIN08524.1"/>
    <property type="molecule type" value="Genomic_DNA"/>
</dbReference>
<dbReference type="InParanoid" id="A0A0C3DAZ8"/>
<dbReference type="Gene3D" id="3.40.50.720">
    <property type="entry name" value="NAD(P)-binding Rossmann-like Domain"/>
    <property type="match status" value="1"/>
</dbReference>
<dbReference type="GO" id="GO:0016491">
    <property type="term" value="F:oxidoreductase activity"/>
    <property type="evidence" value="ECO:0007669"/>
    <property type="project" value="UniProtKB-KW"/>
</dbReference>
<keyword evidence="5" id="KW-1185">Reference proteome</keyword>
<comment type="similarity">
    <text evidence="1">Belongs to the short-chain dehydrogenases/reductases (SDR) family.</text>
</comment>
<gene>
    <name evidence="4" type="ORF">OIDMADRAFT_23313</name>
</gene>
<dbReference type="OrthoDB" id="47007at2759"/>
<dbReference type="FunFam" id="3.40.50.720:FF:000084">
    <property type="entry name" value="Short-chain dehydrogenase reductase"/>
    <property type="match status" value="1"/>
</dbReference>
<dbReference type="PANTHER" id="PTHR43639:SF1">
    <property type="entry name" value="SHORT-CHAIN DEHYDROGENASE_REDUCTASE FAMILY PROTEIN"/>
    <property type="match status" value="1"/>
</dbReference>
<dbReference type="Pfam" id="PF13561">
    <property type="entry name" value="adh_short_C2"/>
    <property type="match status" value="1"/>
</dbReference>
<dbReference type="InterPro" id="IPR036291">
    <property type="entry name" value="NAD(P)-bd_dom_sf"/>
</dbReference>
<dbReference type="InterPro" id="IPR002347">
    <property type="entry name" value="SDR_fam"/>
</dbReference>
<keyword evidence="3" id="KW-0560">Oxidoreductase</keyword>
<protein>
    <submittedName>
        <fullName evidence="4">Uncharacterized protein</fullName>
    </submittedName>
</protein>
<evidence type="ECO:0000313" key="5">
    <source>
        <dbReference type="Proteomes" id="UP000054321"/>
    </source>
</evidence>
<dbReference type="PANTHER" id="PTHR43639">
    <property type="entry name" value="OXIDOREDUCTASE, SHORT-CHAIN DEHYDROGENASE/REDUCTASE FAMILY (AFU_ORTHOLOGUE AFUA_5G02870)"/>
    <property type="match status" value="1"/>
</dbReference>
<evidence type="ECO:0000313" key="4">
    <source>
        <dbReference type="EMBL" id="KIN08524.1"/>
    </source>
</evidence>
<organism evidence="4 5">
    <name type="scientific">Oidiodendron maius (strain Zn)</name>
    <dbReference type="NCBI Taxonomy" id="913774"/>
    <lineage>
        <taxon>Eukaryota</taxon>
        <taxon>Fungi</taxon>
        <taxon>Dikarya</taxon>
        <taxon>Ascomycota</taxon>
        <taxon>Pezizomycotina</taxon>
        <taxon>Leotiomycetes</taxon>
        <taxon>Leotiomycetes incertae sedis</taxon>
        <taxon>Myxotrichaceae</taxon>
        <taxon>Oidiodendron</taxon>
    </lineage>
</organism>
<name>A0A0C3DAZ8_OIDMZ</name>
<dbReference type="SUPFAM" id="SSF51735">
    <property type="entry name" value="NAD(P)-binding Rossmann-fold domains"/>
    <property type="match status" value="1"/>
</dbReference>
<reference evidence="5" key="2">
    <citation type="submission" date="2015-01" db="EMBL/GenBank/DDBJ databases">
        <title>Evolutionary Origins and Diversification of the Mycorrhizal Mutualists.</title>
        <authorList>
            <consortium name="DOE Joint Genome Institute"/>
            <consortium name="Mycorrhizal Genomics Consortium"/>
            <person name="Kohler A."/>
            <person name="Kuo A."/>
            <person name="Nagy L.G."/>
            <person name="Floudas D."/>
            <person name="Copeland A."/>
            <person name="Barry K.W."/>
            <person name="Cichocki N."/>
            <person name="Veneault-Fourrey C."/>
            <person name="LaButti K."/>
            <person name="Lindquist E.A."/>
            <person name="Lipzen A."/>
            <person name="Lundell T."/>
            <person name="Morin E."/>
            <person name="Murat C."/>
            <person name="Riley R."/>
            <person name="Ohm R."/>
            <person name="Sun H."/>
            <person name="Tunlid A."/>
            <person name="Henrissat B."/>
            <person name="Grigoriev I.V."/>
            <person name="Hibbett D.S."/>
            <person name="Martin F."/>
        </authorList>
    </citation>
    <scope>NUCLEOTIDE SEQUENCE [LARGE SCALE GENOMIC DNA]</scope>
    <source>
        <strain evidence="5">Zn</strain>
    </source>
</reference>